<proteinExistence type="predicted"/>
<accession>A0A6G0YI18</accession>
<dbReference type="EMBL" id="VUJU01003938">
    <property type="protein sequence ID" value="KAF0756116.1"/>
    <property type="molecule type" value="Genomic_DNA"/>
</dbReference>
<reference evidence="1 2" key="1">
    <citation type="submission" date="2019-08" db="EMBL/GenBank/DDBJ databases">
        <title>Whole genome of Aphis craccivora.</title>
        <authorList>
            <person name="Voronova N.V."/>
            <person name="Shulinski R.S."/>
            <person name="Bandarenka Y.V."/>
            <person name="Zhorov D.G."/>
            <person name="Warner D."/>
        </authorList>
    </citation>
    <scope>NUCLEOTIDE SEQUENCE [LARGE SCALE GENOMIC DNA]</scope>
    <source>
        <strain evidence="1">180601</strain>
        <tissue evidence="1">Whole Body</tissue>
    </source>
</reference>
<evidence type="ECO:0000313" key="2">
    <source>
        <dbReference type="Proteomes" id="UP000478052"/>
    </source>
</evidence>
<dbReference type="AlphaFoldDB" id="A0A6G0YI18"/>
<protein>
    <submittedName>
        <fullName evidence="1">Uncharacterized protein</fullName>
    </submittedName>
</protein>
<comment type="caution">
    <text evidence="1">The sequence shown here is derived from an EMBL/GenBank/DDBJ whole genome shotgun (WGS) entry which is preliminary data.</text>
</comment>
<gene>
    <name evidence="1" type="ORF">FWK35_00004771</name>
</gene>
<sequence length="199" mass="22364">MCTIFNDAKRGTLSAWSWPSREVVDLNNNISFLETPEGDFQCDGSVDRTQIDNIHVLAKVVTEKGDIELIFIGFEEPKTKGASVSSFVTDGANINVGHKNGLWALLENERQQELVKIPLMKIWCSVHRFALAWEKLAQNVPEVSKIISSCSSISSYSHQSGVRTKDYFCDDLLIFDVEERRNSLIKNIENFRKAPLVGG</sequence>
<organism evidence="1 2">
    <name type="scientific">Aphis craccivora</name>
    <name type="common">Cowpea aphid</name>
    <dbReference type="NCBI Taxonomy" id="307492"/>
    <lineage>
        <taxon>Eukaryota</taxon>
        <taxon>Metazoa</taxon>
        <taxon>Ecdysozoa</taxon>
        <taxon>Arthropoda</taxon>
        <taxon>Hexapoda</taxon>
        <taxon>Insecta</taxon>
        <taxon>Pterygota</taxon>
        <taxon>Neoptera</taxon>
        <taxon>Paraneoptera</taxon>
        <taxon>Hemiptera</taxon>
        <taxon>Sternorrhyncha</taxon>
        <taxon>Aphidomorpha</taxon>
        <taxon>Aphidoidea</taxon>
        <taxon>Aphididae</taxon>
        <taxon>Aphidini</taxon>
        <taxon>Aphis</taxon>
        <taxon>Aphis</taxon>
    </lineage>
</organism>
<evidence type="ECO:0000313" key="1">
    <source>
        <dbReference type="EMBL" id="KAF0756116.1"/>
    </source>
</evidence>
<keyword evidence="2" id="KW-1185">Reference proteome</keyword>
<name>A0A6G0YI18_APHCR</name>
<dbReference type="Proteomes" id="UP000478052">
    <property type="component" value="Unassembled WGS sequence"/>
</dbReference>